<keyword evidence="1" id="KW-0645">Protease</keyword>
<accession>A0A8J4X1G4</accession>
<proteinExistence type="predicted"/>
<feature type="non-terminal residue" evidence="1">
    <location>
        <position position="1"/>
    </location>
</feature>
<reference evidence="1" key="1">
    <citation type="submission" date="2020-07" db="EMBL/GenBank/DDBJ databases">
        <title>Clarias magur genome sequencing, assembly and annotation.</title>
        <authorList>
            <person name="Kushwaha B."/>
            <person name="Kumar R."/>
            <person name="Das P."/>
            <person name="Joshi C.G."/>
            <person name="Kumar D."/>
            <person name="Nagpure N.S."/>
            <person name="Pandey M."/>
            <person name="Agarwal S."/>
            <person name="Srivastava S."/>
            <person name="Singh M."/>
            <person name="Sahoo L."/>
            <person name="Jayasankar P."/>
            <person name="Meher P.K."/>
            <person name="Koringa P.G."/>
            <person name="Iquebal M.A."/>
            <person name="Das S.P."/>
            <person name="Bit A."/>
            <person name="Patnaik S."/>
            <person name="Patel N."/>
            <person name="Shah T.M."/>
            <person name="Hinsu A."/>
            <person name="Jena J.K."/>
        </authorList>
    </citation>
    <scope>NUCLEOTIDE SEQUENCE</scope>
    <source>
        <strain evidence="1">CIFAMagur01</strain>
        <tissue evidence="1">Testis</tissue>
    </source>
</reference>
<dbReference type="GO" id="GO:0008233">
    <property type="term" value="F:peptidase activity"/>
    <property type="evidence" value="ECO:0007669"/>
    <property type="project" value="UniProtKB-KW"/>
</dbReference>
<dbReference type="GO" id="GO:0006508">
    <property type="term" value="P:proteolysis"/>
    <property type="evidence" value="ECO:0007669"/>
    <property type="project" value="UniProtKB-KW"/>
</dbReference>
<dbReference type="EMBL" id="QNUK01000134">
    <property type="protein sequence ID" value="KAF5900467.1"/>
    <property type="molecule type" value="Genomic_DNA"/>
</dbReference>
<dbReference type="Proteomes" id="UP000727407">
    <property type="component" value="Unassembled WGS sequence"/>
</dbReference>
<sequence length="89" mass="10006">TQTFGLYCGCGEPTPAFTHIAILKEPVLVPFSFLDANRVSCEFLSSKIKNIKKLLPSQSVEMFIHHKFCGFWATRVRSILLSALYPNLS</sequence>
<evidence type="ECO:0000313" key="1">
    <source>
        <dbReference type="EMBL" id="KAF5900467.1"/>
    </source>
</evidence>
<comment type="caution">
    <text evidence="1">The sequence shown here is derived from an EMBL/GenBank/DDBJ whole genome shotgun (WGS) entry which is preliminary data.</text>
</comment>
<keyword evidence="1" id="KW-0378">Hydrolase</keyword>
<dbReference type="AlphaFoldDB" id="A0A8J4X1G4"/>
<organism evidence="1 2">
    <name type="scientific">Clarias magur</name>
    <name type="common">Asian catfish</name>
    <name type="synonym">Macropteronotus magur</name>
    <dbReference type="NCBI Taxonomy" id="1594786"/>
    <lineage>
        <taxon>Eukaryota</taxon>
        <taxon>Metazoa</taxon>
        <taxon>Chordata</taxon>
        <taxon>Craniata</taxon>
        <taxon>Vertebrata</taxon>
        <taxon>Euteleostomi</taxon>
        <taxon>Actinopterygii</taxon>
        <taxon>Neopterygii</taxon>
        <taxon>Teleostei</taxon>
        <taxon>Ostariophysi</taxon>
        <taxon>Siluriformes</taxon>
        <taxon>Clariidae</taxon>
        <taxon>Clarias</taxon>
    </lineage>
</organism>
<protein>
    <submittedName>
        <fullName evidence="1">Putative protease</fullName>
    </submittedName>
</protein>
<name>A0A8J4X1G4_CLAMG</name>
<gene>
    <name evidence="1" type="ORF">DAT39_009795</name>
</gene>
<evidence type="ECO:0000313" key="2">
    <source>
        <dbReference type="Proteomes" id="UP000727407"/>
    </source>
</evidence>
<keyword evidence="2" id="KW-1185">Reference proteome</keyword>